<accession>A0A1Y0I1D8</accession>
<organism evidence="1 2">
    <name type="scientific">Oleiphilus messinensis</name>
    <dbReference type="NCBI Taxonomy" id="141451"/>
    <lineage>
        <taxon>Bacteria</taxon>
        <taxon>Pseudomonadati</taxon>
        <taxon>Pseudomonadota</taxon>
        <taxon>Gammaproteobacteria</taxon>
        <taxon>Oceanospirillales</taxon>
        <taxon>Oleiphilaceae</taxon>
        <taxon>Oleiphilus</taxon>
    </lineage>
</organism>
<keyword evidence="2" id="KW-1185">Reference proteome</keyword>
<evidence type="ECO:0000313" key="2">
    <source>
        <dbReference type="Proteomes" id="UP000196027"/>
    </source>
</evidence>
<dbReference type="Proteomes" id="UP000196027">
    <property type="component" value="Chromosome"/>
</dbReference>
<name>A0A1Y0I1D8_9GAMM</name>
<dbReference type="AlphaFoldDB" id="A0A1Y0I1D8"/>
<dbReference type="RefSeq" id="WP_087459498.1">
    <property type="nucleotide sequence ID" value="NZ_CP021425.1"/>
</dbReference>
<reference evidence="1 2" key="1">
    <citation type="submission" date="2017-05" db="EMBL/GenBank/DDBJ databases">
        <title>Genomic insights into alkan degradation activity of Oleiphilus messinensis.</title>
        <authorList>
            <person name="Kozyavkin S.A."/>
            <person name="Slesarev A.I."/>
            <person name="Golyshin P.N."/>
            <person name="Korzhenkov A."/>
            <person name="Golyshina O.N."/>
            <person name="Toshchakov S.V."/>
        </authorList>
    </citation>
    <scope>NUCLEOTIDE SEQUENCE [LARGE SCALE GENOMIC DNA]</scope>
    <source>
        <strain evidence="1 2">ME102</strain>
    </source>
</reference>
<proteinExistence type="predicted"/>
<sequence>MIKKVERWEKEKTAAKATQVAFSVSEDVQIAVREEALHHHLTPSDQIRRILGLPYSGKPVRPRLTVSLHEDDFALLAEQFDLPPSDHLAIKKKAAEAIIEYVKHKRTSTTGEDNTK</sequence>
<dbReference type="OrthoDB" id="5624951at2"/>
<protein>
    <submittedName>
        <fullName evidence="1">Uncharacterized protein</fullName>
    </submittedName>
</protein>
<evidence type="ECO:0000313" key="1">
    <source>
        <dbReference type="EMBL" id="ARU54278.1"/>
    </source>
</evidence>
<dbReference type="EMBL" id="CP021425">
    <property type="protein sequence ID" value="ARU54278.1"/>
    <property type="molecule type" value="Genomic_DNA"/>
</dbReference>
<dbReference type="KEGG" id="ome:OLMES_0170"/>
<gene>
    <name evidence="1" type="ORF">OLMES_0170</name>
</gene>